<proteinExistence type="predicted"/>
<keyword evidence="3 8" id="KW-0812">Transmembrane</keyword>
<dbReference type="GO" id="GO:0006865">
    <property type="term" value="P:amino acid transport"/>
    <property type="evidence" value="ECO:0007669"/>
    <property type="project" value="TreeGrafter"/>
</dbReference>
<evidence type="ECO:0000256" key="2">
    <source>
        <dbReference type="ARBA" id="ARBA00022448"/>
    </source>
</evidence>
<dbReference type="InterPro" id="IPR000175">
    <property type="entry name" value="Na/ntran_symport"/>
</dbReference>
<dbReference type="InterPro" id="IPR002438">
    <property type="entry name" value="Neutral_aa_SLC6"/>
</dbReference>
<keyword evidence="10" id="KW-1185">Reference proteome</keyword>
<evidence type="ECO:0000313" key="10">
    <source>
        <dbReference type="Proteomes" id="UP001283361"/>
    </source>
</evidence>
<feature type="transmembrane region" description="Helical" evidence="8">
    <location>
        <begin position="534"/>
        <end position="557"/>
    </location>
</feature>
<organism evidence="9 10">
    <name type="scientific">Elysia crispata</name>
    <name type="common">lettuce slug</name>
    <dbReference type="NCBI Taxonomy" id="231223"/>
    <lineage>
        <taxon>Eukaryota</taxon>
        <taxon>Metazoa</taxon>
        <taxon>Spiralia</taxon>
        <taxon>Lophotrochozoa</taxon>
        <taxon>Mollusca</taxon>
        <taxon>Gastropoda</taxon>
        <taxon>Heterobranchia</taxon>
        <taxon>Euthyneura</taxon>
        <taxon>Panpulmonata</taxon>
        <taxon>Sacoglossa</taxon>
        <taxon>Placobranchoidea</taxon>
        <taxon>Plakobranchidae</taxon>
        <taxon>Elysia</taxon>
    </lineage>
</organism>
<feature type="transmembrane region" description="Helical" evidence="8">
    <location>
        <begin position="292"/>
        <end position="313"/>
    </location>
</feature>
<feature type="binding site" evidence="7">
    <location>
        <position position="36"/>
    </location>
    <ligand>
        <name>Na(+)</name>
        <dbReference type="ChEBI" id="CHEBI:29101"/>
        <label>1</label>
    </ligand>
</feature>
<keyword evidence="7" id="KW-0915">Sodium</keyword>
<evidence type="ECO:0000256" key="7">
    <source>
        <dbReference type="PIRSR" id="PIRSR600175-1"/>
    </source>
</evidence>
<dbReference type="InterPro" id="IPR037272">
    <property type="entry name" value="SNS_sf"/>
</dbReference>
<name>A0AAE1AM33_9GAST</name>
<feature type="transmembrane region" description="Helical" evidence="8">
    <location>
        <begin position="458"/>
        <end position="484"/>
    </location>
</feature>
<feature type="transmembrane region" description="Helical" evidence="8">
    <location>
        <begin position="415"/>
        <end position="438"/>
    </location>
</feature>
<evidence type="ECO:0000256" key="4">
    <source>
        <dbReference type="ARBA" id="ARBA00022989"/>
    </source>
</evidence>
<evidence type="ECO:0000256" key="1">
    <source>
        <dbReference type="ARBA" id="ARBA00004141"/>
    </source>
</evidence>
<dbReference type="SUPFAM" id="SSF161070">
    <property type="entry name" value="SNF-like"/>
    <property type="match status" value="1"/>
</dbReference>
<gene>
    <name evidence="9" type="ORF">RRG08_015885</name>
</gene>
<dbReference type="EMBL" id="JAWDGP010001540">
    <property type="protein sequence ID" value="KAK3790415.1"/>
    <property type="molecule type" value="Genomic_DNA"/>
</dbReference>
<sequence length="628" mass="70380">MNEETDSSGKTTNNSSNRLAWDSRVQYLFMVIAYSVGLSNIWRFPYLTQRHGRGAFLIPYLIMLIIEGMPLLYLELAIGQRMRKSCVAVWNQLNPFLGGLGMASVFCTFIISIYFNFVTTWIYFYIFHSFQSSLPWSTCPTSITNNQTVVEPECEISGAASYFWYRKTLNISPGIDDPGGMRLKLLACHLGSWAVLYLCVSKGIKSSGKVAYITTLLPLLVIIIFFIKGMTMRGAIEGIKYMFTPELSDILDIQTWLDASSQTFFSLGMGFGGLITFASYNPINNNVHKDTLLVSATNFVMATFATMVTFSIIGFKATVMYEKCIDHNIGLLNEVCSMQNLTSKVCKGYNTSEGLSRETFELSFLDKISELQNMTSQDQVFKYCSIQEDLNKGVEGTGLIFIVYAQAIVEFGPSAPFWSLVFFILLLSMGMGSMFGNIECISTFICDLEIHPWLEKKWVAAGIVCSLACSIGLVFVQGSGFYWLELFDSFLGTYPLILVGLVESVAVGWILGTERFSDDIQFMIGYRPSVIWKLAWKIITPIALAILLVGSLISKFSEPITYRVYDRTTTQMQDMTYPWYALLICALLVLSSLLWLPGVALARKLGLLRYKSKHTSTAVPHGDRDANL</sequence>
<keyword evidence="7" id="KW-0479">Metal-binding</keyword>
<feature type="binding site" evidence="7">
    <location>
        <position position="266"/>
    </location>
    <ligand>
        <name>Na(+)</name>
        <dbReference type="ChEBI" id="CHEBI:29101"/>
        <label>1</label>
    </ligand>
</feature>
<dbReference type="AlphaFoldDB" id="A0AAE1AM33"/>
<evidence type="ECO:0000256" key="3">
    <source>
        <dbReference type="ARBA" id="ARBA00022692"/>
    </source>
</evidence>
<accession>A0AAE1AM33</accession>
<dbReference type="PRINTS" id="PR01206">
    <property type="entry name" value="ORPHTRNSPORT"/>
</dbReference>
<dbReference type="PROSITE" id="PS50267">
    <property type="entry name" value="NA_NEUROTRAN_SYMP_3"/>
    <property type="match status" value="1"/>
</dbReference>
<dbReference type="GO" id="GO:0046872">
    <property type="term" value="F:metal ion binding"/>
    <property type="evidence" value="ECO:0007669"/>
    <property type="project" value="UniProtKB-KW"/>
</dbReference>
<feature type="transmembrane region" description="Helical" evidence="8">
    <location>
        <begin position="100"/>
        <end position="126"/>
    </location>
</feature>
<dbReference type="PANTHER" id="PTHR11616:SF182">
    <property type="entry name" value="TRANSPORTER"/>
    <property type="match status" value="1"/>
</dbReference>
<feature type="binding site" evidence="7">
    <location>
        <position position="298"/>
    </location>
    <ligand>
        <name>Na(+)</name>
        <dbReference type="ChEBI" id="CHEBI:29101"/>
        <label>1</label>
    </ligand>
</feature>
<keyword evidence="6" id="KW-0325">Glycoprotein</keyword>
<reference evidence="9" key="1">
    <citation type="journal article" date="2023" name="G3 (Bethesda)">
        <title>A reference genome for the long-term kleptoplast-retaining sea slug Elysia crispata morphotype clarki.</title>
        <authorList>
            <person name="Eastman K.E."/>
            <person name="Pendleton A.L."/>
            <person name="Shaikh M.A."/>
            <person name="Suttiyut T."/>
            <person name="Ogas R."/>
            <person name="Tomko P."/>
            <person name="Gavelis G."/>
            <person name="Widhalm J.R."/>
            <person name="Wisecaver J.H."/>
        </authorList>
    </citation>
    <scope>NUCLEOTIDE SEQUENCE</scope>
    <source>
        <strain evidence="9">ECLA1</strain>
    </source>
</reference>
<dbReference type="GO" id="GO:0005886">
    <property type="term" value="C:plasma membrane"/>
    <property type="evidence" value="ECO:0007669"/>
    <property type="project" value="InterPro"/>
</dbReference>
<feature type="transmembrane region" description="Helical" evidence="8">
    <location>
        <begin position="54"/>
        <end position="74"/>
    </location>
</feature>
<comment type="subcellular location">
    <subcellularLocation>
        <location evidence="1">Membrane</location>
        <topology evidence="1">Multi-pass membrane protein</topology>
    </subcellularLocation>
</comment>
<evidence type="ECO:0000256" key="6">
    <source>
        <dbReference type="ARBA" id="ARBA00023180"/>
    </source>
</evidence>
<feature type="transmembrane region" description="Helical" evidence="8">
    <location>
        <begin position="210"/>
        <end position="227"/>
    </location>
</feature>
<dbReference type="PRINTS" id="PR00176">
    <property type="entry name" value="NANEUSMPORT"/>
</dbReference>
<feature type="transmembrane region" description="Helical" evidence="8">
    <location>
        <begin position="263"/>
        <end position="280"/>
    </location>
</feature>
<dbReference type="PANTHER" id="PTHR11616">
    <property type="entry name" value="SODIUM/CHLORIDE DEPENDENT TRANSPORTER"/>
    <property type="match status" value="1"/>
</dbReference>
<evidence type="ECO:0000256" key="5">
    <source>
        <dbReference type="ARBA" id="ARBA00023136"/>
    </source>
</evidence>
<feature type="transmembrane region" description="Helical" evidence="8">
    <location>
        <begin position="577"/>
        <end position="602"/>
    </location>
</feature>
<feature type="binding site" evidence="7">
    <location>
        <position position="433"/>
    </location>
    <ligand>
        <name>Na(+)</name>
        <dbReference type="ChEBI" id="CHEBI:29101"/>
        <label>1</label>
    </ligand>
</feature>
<dbReference type="GO" id="GO:0035725">
    <property type="term" value="P:sodium ion transmembrane transport"/>
    <property type="evidence" value="ECO:0007669"/>
    <property type="project" value="TreeGrafter"/>
</dbReference>
<dbReference type="Pfam" id="PF00209">
    <property type="entry name" value="SNF"/>
    <property type="match status" value="1"/>
</dbReference>
<keyword evidence="4 8" id="KW-1133">Transmembrane helix</keyword>
<feature type="transmembrane region" description="Helical" evidence="8">
    <location>
        <begin position="490"/>
        <end position="513"/>
    </location>
</feature>
<dbReference type="Proteomes" id="UP001283361">
    <property type="component" value="Unassembled WGS sequence"/>
</dbReference>
<feature type="binding site" evidence="7">
    <location>
        <position position="40"/>
    </location>
    <ligand>
        <name>Na(+)</name>
        <dbReference type="ChEBI" id="CHEBI:29101"/>
        <label>1</label>
    </ligand>
</feature>
<protein>
    <recommendedName>
        <fullName evidence="11">Transporter</fullName>
    </recommendedName>
</protein>
<evidence type="ECO:0000256" key="8">
    <source>
        <dbReference type="SAM" id="Phobius"/>
    </source>
</evidence>
<evidence type="ECO:0008006" key="11">
    <source>
        <dbReference type="Google" id="ProtNLM"/>
    </source>
</evidence>
<keyword evidence="2" id="KW-0813">Transport</keyword>
<feature type="transmembrane region" description="Helical" evidence="8">
    <location>
        <begin position="25"/>
        <end position="42"/>
    </location>
</feature>
<evidence type="ECO:0000313" key="9">
    <source>
        <dbReference type="EMBL" id="KAK3790415.1"/>
    </source>
</evidence>
<comment type="caution">
    <text evidence="9">The sequence shown here is derived from an EMBL/GenBank/DDBJ whole genome shotgun (WGS) entry which is preliminary data.</text>
</comment>
<keyword evidence="5 8" id="KW-0472">Membrane</keyword>